<comment type="caution">
    <text evidence="2">The sequence shown here is derived from an EMBL/GenBank/DDBJ whole genome shotgun (WGS) entry which is preliminary data.</text>
</comment>
<dbReference type="AlphaFoldDB" id="A0AA38HJL3"/>
<name>A0AA38HJL3_9CUCU</name>
<sequence>MHDILDALPEDDDLNSIGDIHPQSSFNSFTTDEQFSNNKTLVKDLKCSSSLGEKSLNRKERVFYTTPSFALEAIANFNSNSSTSPSVRSAVVNSDSTASSNVVNPFDEVKDKNNGDSNNSHDNIY</sequence>
<evidence type="ECO:0000313" key="3">
    <source>
        <dbReference type="Proteomes" id="UP001168821"/>
    </source>
</evidence>
<organism evidence="2 3">
    <name type="scientific">Zophobas morio</name>
    <dbReference type="NCBI Taxonomy" id="2755281"/>
    <lineage>
        <taxon>Eukaryota</taxon>
        <taxon>Metazoa</taxon>
        <taxon>Ecdysozoa</taxon>
        <taxon>Arthropoda</taxon>
        <taxon>Hexapoda</taxon>
        <taxon>Insecta</taxon>
        <taxon>Pterygota</taxon>
        <taxon>Neoptera</taxon>
        <taxon>Endopterygota</taxon>
        <taxon>Coleoptera</taxon>
        <taxon>Polyphaga</taxon>
        <taxon>Cucujiformia</taxon>
        <taxon>Tenebrionidae</taxon>
        <taxon>Zophobas</taxon>
    </lineage>
</organism>
<reference evidence="2" key="1">
    <citation type="journal article" date="2023" name="G3 (Bethesda)">
        <title>Whole genome assemblies of Zophobas morio and Tenebrio molitor.</title>
        <authorList>
            <person name="Kaur S."/>
            <person name="Stinson S.A."/>
            <person name="diCenzo G.C."/>
        </authorList>
    </citation>
    <scope>NUCLEOTIDE SEQUENCE</scope>
    <source>
        <strain evidence="2">QUZm001</strain>
    </source>
</reference>
<accession>A0AA38HJL3</accession>
<proteinExistence type="predicted"/>
<evidence type="ECO:0000256" key="1">
    <source>
        <dbReference type="SAM" id="MobiDB-lite"/>
    </source>
</evidence>
<gene>
    <name evidence="2" type="ORF">Zmor_008641</name>
</gene>
<evidence type="ECO:0000313" key="2">
    <source>
        <dbReference type="EMBL" id="KAJ3620923.1"/>
    </source>
</evidence>
<protein>
    <submittedName>
        <fullName evidence="2">Uncharacterized protein</fullName>
    </submittedName>
</protein>
<feature type="compositionally biased region" description="Low complexity" evidence="1">
    <location>
        <begin position="80"/>
        <end position="92"/>
    </location>
</feature>
<dbReference type="Proteomes" id="UP001168821">
    <property type="component" value="Unassembled WGS sequence"/>
</dbReference>
<feature type="region of interest" description="Disordered" evidence="1">
    <location>
        <begin position="80"/>
        <end position="125"/>
    </location>
</feature>
<feature type="compositionally biased region" description="Polar residues" evidence="1">
    <location>
        <begin position="93"/>
        <end position="103"/>
    </location>
</feature>
<feature type="compositionally biased region" description="Polar residues" evidence="1">
    <location>
        <begin position="115"/>
        <end position="125"/>
    </location>
</feature>
<keyword evidence="3" id="KW-1185">Reference proteome</keyword>
<dbReference type="EMBL" id="JALNTZ010002059">
    <property type="protein sequence ID" value="KAJ3620923.1"/>
    <property type="molecule type" value="Genomic_DNA"/>
</dbReference>